<feature type="compositionally biased region" description="Low complexity" evidence="1">
    <location>
        <begin position="124"/>
        <end position="133"/>
    </location>
</feature>
<keyword evidence="2" id="KW-0407">Ion channel</keyword>
<feature type="region of interest" description="Disordered" evidence="1">
    <location>
        <begin position="114"/>
        <end position="137"/>
    </location>
</feature>
<name>A0A4Z1PHG3_9PEZI</name>
<protein>
    <submittedName>
        <fullName evidence="2">Voltage-gated potassium channel</fullName>
    </submittedName>
</protein>
<evidence type="ECO:0000256" key="1">
    <source>
        <dbReference type="SAM" id="MobiDB-lite"/>
    </source>
</evidence>
<keyword evidence="3" id="KW-1185">Reference proteome</keyword>
<dbReference type="EMBL" id="SNSC02000004">
    <property type="protein sequence ID" value="TID24961.1"/>
    <property type="molecule type" value="Genomic_DNA"/>
</dbReference>
<accession>A0A4Z1PHG3</accession>
<evidence type="ECO:0000313" key="2">
    <source>
        <dbReference type="EMBL" id="TID24961.1"/>
    </source>
</evidence>
<gene>
    <name evidence="2" type="ORF">E6O75_ATG04166</name>
</gene>
<comment type="caution">
    <text evidence="2">The sequence shown here is derived from an EMBL/GenBank/DDBJ whole genome shotgun (WGS) entry which is preliminary data.</text>
</comment>
<sequence>MVHSLPKRKSTTITMLIKNVVDAAGNPYVLNHENFSKSILGHTGWKKDKQEVEKDLIAGRLISHTIRTWHDQAGHPRSPQLYTKRRASPLRVRVLGEILYLMGALEPNTAWNQQGTRGGQCVGSISSTSTSSSMDEWKNPKGMADWLHGKNPLNATETLTEWLLVFDA</sequence>
<dbReference type="AlphaFoldDB" id="A0A4Z1PHG3"/>
<dbReference type="Proteomes" id="UP000298493">
    <property type="component" value="Unassembled WGS sequence"/>
</dbReference>
<keyword evidence="2" id="KW-0813">Transport</keyword>
<organism evidence="2 3">
    <name type="scientific">Venturia nashicola</name>
    <dbReference type="NCBI Taxonomy" id="86259"/>
    <lineage>
        <taxon>Eukaryota</taxon>
        <taxon>Fungi</taxon>
        <taxon>Dikarya</taxon>
        <taxon>Ascomycota</taxon>
        <taxon>Pezizomycotina</taxon>
        <taxon>Dothideomycetes</taxon>
        <taxon>Pleosporomycetidae</taxon>
        <taxon>Venturiales</taxon>
        <taxon>Venturiaceae</taxon>
        <taxon>Venturia</taxon>
    </lineage>
</organism>
<dbReference type="GO" id="GO:0034220">
    <property type="term" value="P:monoatomic ion transmembrane transport"/>
    <property type="evidence" value="ECO:0007669"/>
    <property type="project" value="UniProtKB-KW"/>
</dbReference>
<proteinExistence type="predicted"/>
<evidence type="ECO:0000313" key="3">
    <source>
        <dbReference type="Proteomes" id="UP000298493"/>
    </source>
</evidence>
<keyword evidence="2" id="KW-0406">Ion transport</keyword>
<reference evidence="2 3" key="1">
    <citation type="submission" date="2019-04" db="EMBL/GenBank/DDBJ databases">
        <title>High contiguity whole genome sequence and gene annotation resource for two Venturia nashicola isolates.</title>
        <authorList>
            <person name="Prokchorchik M."/>
            <person name="Won K."/>
            <person name="Lee Y."/>
            <person name="Choi E.D."/>
            <person name="Segonzac C."/>
            <person name="Sohn K.H."/>
        </authorList>
    </citation>
    <scope>NUCLEOTIDE SEQUENCE [LARGE SCALE GENOMIC DNA]</scope>
    <source>
        <strain evidence="2 3">PRI2</strain>
    </source>
</reference>